<dbReference type="InterPro" id="IPR016181">
    <property type="entry name" value="Acyl_CoA_acyltransferase"/>
</dbReference>
<name>A8MGM0_ALKOO</name>
<protein>
    <submittedName>
        <fullName evidence="2">GCN5-related N-acetyltransferase</fullName>
    </submittedName>
</protein>
<evidence type="ECO:0000313" key="3">
    <source>
        <dbReference type="Proteomes" id="UP000000269"/>
    </source>
</evidence>
<dbReference type="PROSITE" id="PS51186">
    <property type="entry name" value="GNAT"/>
    <property type="match status" value="1"/>
</dbReference>
<evidence type="ECO:0000259" key="1">
    <source>
        <dbReference type="PROSITE" id="PS51186"/>
    </source>
</evidence>
<dbReference type="RefSeq" id="WP_012159555.1">
    <property type="nucleotide sequence ID" value="NC_009922.1"/>
</dbReference>
<sequence>MKEIRLKDYSRIIIREANVNDAKKMLKYLDQISCESDFLTFGKGEFNLNLQQQEQFIESTSKQKNALFLVAEHEGEIIGNLNFSAGIRPRTMHTGEFGVSVLKDYWGKSIGTELIKYLIQWCHDSKIIKKVNLRVRTDNQSAIHVYEKLGFKIEGTITREFKINDRFYDTLFMGLNID</sequence>
<reference evidence="3" key="1">
    <citation type="submission" date="2007-10" db="EMBL/GenBank/DDBJ databases">
        <title>Complete genome of Alkaliphilus oremlandii OhILAs.</title>
        <authorList>
            <person name="Copeland A."/>
            <person name="Lucas S."/>
            <person name="Lapidus A."/>
            <person name="Barry K."/>
            <person name="Detter J.C."/>
            <person name="Glavina del Rio T."/>
            <person name="Hammon N."/>
            <person name="Israni S."/>
            <person name="Dalin E."/>
            <person name="Tice H."/>
            <person name="Pitluck S."/>
            <person name="Chain P."/>
            <person name="Malfatti S."/>
            <person name="Shin M."/>
            <person name="Vergez L."/>
            <person name="Schmutz J."/>
            <person name="Larimer F."/>
            <person name="Land M."/>
            <person name="Hauser L."/>
            <person name="Kyrpides N."/>
            <person name="Mikhailova N."/>
            <person name="Stolz J.F."/>
            <person name="Dawson A."/>
            <person name="Fisher E."/>
            <person name="Crable B."/>
            <person name="Perera E."/>
            <person name="Lisak J."/>
            <person name="Ranganathan M."/>
            <person name="Basu P."/>
            <person name="Richardson P."/>
        </authorList>
    </citation>
    <scope>NUCLEOTIDE SEQUENCE [LARGE SCALE GENOMIC DNA]</scope>
    <source>
        <strain evidence="3">OhILAs</strain>
    </source>
</reference>
<dbReference type="SUPFAM" id="SSF55729">
    <property type="entry name" value="Acyl-CoA N-acyltransferases (Nat)"/>
    <property type="match status" value="1"/>
</dbReference>
<dbReference type="AlphaFoldDB" id="A8MGM0"/>
<keyword evidence="3" id="KW-1185">Reference proteome</keyword>
<dbReference type="STRING" id="350688.Clos_1703"/>
<evidence type="ECO:0000313" key="2">
    <source>
        <dbReference type="EMBL" id="ABW19243.1"/>
    </source>
</evidence>
<dbReference type="EMBL" id="CP000853">
    <property type="protein sequence ID" value="ABW19243.1"/>
    <property type="molecule type" value="Genomic_DNA"/>
</dbReference>
<dbReference type="CDD" id="cd04301">
    <property type="entry name" value="NAT_SF"/>
    <property type="match status" value="1"/>
</dbReference>
<feature type="domain" description="N-acetyltransferase" evidence="1">
    <location>
        <begin position="12"/>
        <end position="178"/>
    </location>
</feature>
<dbReference type="GO" id="GO:0016747">
    <property type="term" value="F:acyltransferase activity, transferring groups other than amino-acyl groups"/>
    <property type="evidence" value="ECO:0007669"/>
    <property type="project" value="InterPro"/>
</dbReference>
<dbReference type="InterPro" id="IPR000182">
    <property type="entry name" value="GNAT_dom"/>
</dbReference>
<dbReference type="Gene3D" id="3.40.630.30">
    <property type="match status" value="1"/>
</dbReference>
<dbReference type="Proteomes" id="UP000000269">
    <property type="component" value="Chromosome"/>
</dbReference>
<dbReference type="eggNOG" id="COG1670">
    <property type="taxonomic scope" value="Bacteria"/>
</dbReference>
<dbReference type="HOGENOM" id="CLU_013985_19_1_9"/>
<dbReference type="OrthoDB" id="948250at2"/>
<organism evidence="2 3">
    <name type="scientific">Alkaliphilus oremlandii (strain OhILAs)</name>
    <name type="common">Clostridium oremlandii (strain OhILAs)</name>
    <dbReference type="NCBI Taxonomy" id="350688"/>
    <lineage>
        <taxon>Bacteria</taxon>
        <taxon>Bacillati</taxon>
        <taxon>Bacillota</taxon>
        <taxon>Clostridia</taxon>
        <taxon>Peptostreptococcales</taxon>
        <taxon>Natronincolaceae</taxon>
        <taxon>Alkaliphilus</taxon>
    </lineage>
</organism>
<gene>
    <name evidence="2" type="ordered locus">Clos_1703</name>
</gene>
<accession>A8MGM0</accession>
<dbReference type="PANTHER" id="PTHR43415:SF3">
    <property type="entry name" value="GNAT-FAMILY ACETYLTRANSFERASE"/>
    <property type="match status" value="1"/>
</dbReference>
<dbReference type="PANTHER" id="PTHR43415">
    <property type="entry name" value="SPERMIDINE N(1)-ACETYLTRANSFERASE"/>
    <property type="match status" value="1"/>
</dbReference>
<dbReference type="Pfam" id="PF00583">
    <property type="entry name" value="Acetyltransf_1"/>
    <property type="match status" value="1"/>
</dbReference>
<proteinExistence type="predicted"/>
<keyword evidence="2" id="KW-0808">Transferase</keyword>
<dbReference type="KEGG" id="aoe:Clos_1703"/>